<dbReference type="CDD" id="cd07377">
    <property type="entry name" value="WHTH_GntR"/>
    <property type="match status" value="1"/>
</dbReference>
<proteinExistence type="predicted"/>
<dbReference type="Pfam" id="PF00392">
    <property type="entry name" value="GntR"/>
    <property type="match status" value="1"/>
</dbReference>
<dbReference type="InterPro" id="IPR008920">
    <property type="entry name" value="TF_FadR/GntR_C"/>
</dbReference>
<keyword evidence="1" id="KW-0805">Transcription regulation</keyword>
<evidence type="ECO:0000256" key="3">
    <source>
        <dbReference type="ARBA" id="ARBA00023163"/>
    </source>
</evidence>
<dbReference type="PROSITE" id="PS50949">
    <property type="entry name" value="HTH_GNTR"/>
    <property type="match status" value="1"/>
</dbReference>
<dbReference type="SMART" id="SM00345">
    <property type="entry name" value="HTH_GNTR"/>
    <property type="match status" value="1"/>
</dbReference>
<dbReference type="InterPro" id="IPR011711">
    <property type="entry name" value="GntR_C"/>
</dbReference>
<dbReference type="PANTHER" id="PTHR43537">
    <property type="entry name" value="TRANSCRIPTIONAL REGULATOR, GNTR FAMILY"/>
    <property type="match status" value="1"/>
</dbReference>
<evidence type="ECO:0000256" key="1">
    <source>
        <dbReference type="ARBA" id="ARBA00023015"/>
    </source>
</evidence>
<sequence>MAANWVRDLAAARRSLERLSTAERIAEILRGQITAGAVAPGERLAEEQIRTALGVSRNTLREAFRLLGHERLLVHEFGRGVFVAMPTERDVRDLYRARRALEIGALRECTPADATAELQDVAAAVHEGIQARDTGDWWTVGTANMHFHQRLVALARSSRIDETMAQLLAEMRLVFQVITTPRELHLPYLEQNQGIYELLAAGETAQAANRLHDYLVSAEQQLLQEFHSRATADAGE</sequence>
<dbReference type="PANTHER" id="PTHR43537:SF45">
    <property type="entry name" value="GNTR FAMILY REGULATORY PROTEIN"/>
    <property type="match status" value="1"/>
</dbReference>
<dbReference type="SUPFAM" id="SSF48008">
    <property type="entry name" value="GntR ligand-binding domain-like"/>
    <property type="match status" value="1"/>
</dbReference>
<dbReference type="Proteomes" id="UP001250214">
    <property type="component" value="Unassembled WGS sequence"/>
</dbReference>
<dbReference type="RefSeq" id="WP_310911685.1">
    <property type="nucleotide sequence ID" value="NZ_JAVLVT010000003.1"/>
</dbReference>
<accession>A0ABU2H4C3</accession>
<evidence type="ECO:0000259" key="4">
    <source>
        <dbReference type="PROSITE" id="PS50949"/>
    </source>
</evidence>
<dbReference type="SMART" id="SM00895">
    <property type="entry name" value="FCD"/>
    <property type="match status" value="1"/>
</dbReference>
<keyword evidence="3" id="KW-0804">Transcription</keyword>
<organism evidence="5 6">
    <name type="scientific">Lipingzhangella rawalii</name>
    <dbReference type="NCBI Taxonomy" id="2055835"/>
    <lineage>
        <taxon>Bacteria</taxon>
        <taxon>Bacillati</taxon>
        <taxon>Actinomycetota</taxon>
        <taxon>Actinomycetes</taxon>
        <taxon>Streptosporangiales</taxon>
        <taxon>Nocardiopsidaceae</taxon>
        <taxon>Lipingzhangella</taxon>
    </lineage>
</organism>
<dbReference type="Gene3D" id="1.10.10.10">
    <property type="entry name" value="Winged helix-like DNA-binding domain superfamily/Winged helix DNA-binding domain"/>
    <property type="match status" value="1"/>
</dbReference>
<keyword evidence="6" id="KW-1185">Reference proteome</keyword>
<dbReference type="SUPFAM" id="SSF46785">
    <property type="entry name" value="Winged helix' DNA-binding domain"/>
    <property type="match status" value="1"/>
</dbReference>
<dbReference type="EMBL" id="JAVLVT010000003">
    <property type="protein sequence ID" value="MDS1270146.1"/>
    <property type="molecule type" value="Genomic_DNA"/>
</dbReference>
<gene>
    <name evidence="5" type="ORF">RIF23_07550</name>
</gene>
<dbReference type="InterPro" id="IPR000524">
    <property type="entry name" value="Tscrpt_reg_HTH_GntR"/>
</dbReference>
<keyword evidence="2" id="KW-0238">DNA-binding</keyword>
<evidence type="ECO:0000256" key="2">
    <source>
        <dbReference type="ARBA" id="ARBA00023125"/>
    </source>
</evidence>
<dbReference type="InterPro" id="IPR036388">
    <property type="entry name" value="WH-like_DNA-bd_sf"/>
</dbReference>
<dbReference type="Pfam" id="PF07729">
    <property type="entry name" value="FCD"/>
    <property type="match status" value="1"/>
</dbReference>
<dbReference type="Gene3D" id="1.20.120.530">
    <property type="entry name" value="GntR ligand-binding domain-like"/>
    <property type="match status" value="1"/>
</dbReference>
<reference evidence="6" key="1">
    <citation type="submission" date="2023-07" db="EMBL/GenBank/DDBJ databases">
        <title>Novel species in the genus Lipingzhangella isolated from Sambhar Salt Lake.</title>
        <authorList>
            <person name="Jiya N."/>
            <person name="Kajale S."/>
            <person name="Sharma A."/>
        </authorList>
    </citation>
    <scope>NUCLEOTIDE SEQUENCE [LARGE SCALE GENOMIC DNA]</scope>
    <source>
        <strain evidence="6">LS1_29</strain>
    </source>
</reference>
<evidence type="ECO:0000313" key="6">
    <source>
        <dbReference type="Proteomes" id="UP001250214"/>
    </source>
</evidence>
<comment type="caution">
    <text evidence="5">The sequence shown here is derived from an EMBL/GenBank/DDBJ whole genome shotgun (WGS) entry which is preliminary data.</text>
</comment>
<protein>
    <submittedName>
        <fullName evidence="5">GntR family transcriptional regulator</fullName>
    </submittedName>
</protein>
<evidence type="ECO:0000313" key="5">
    <source>
        <dbReference type="EMBL" id="MDS1270146.1"/>
    </source>
</evidence>
<dbReference type="InterPro" id="IPR036390">
    <property type="entry name" value="WH_DNA-bd_sf"/>
</dbReference>
<name>A0ABU2H4C3_9ACTN</name>
<feature type="domain" description="HTH gntR-type" evidence="4">
    <location>
        <begin position="19"/>
        <end position="86"/>
    </location>
</feature>